<proteinExistence type="predicted"/>
<dbReference type="EMBL" id="CAJNOK010044832">
    <property type="protein sequence ID" value="CAF1576286.1"/>
    <property type="molecule type" value="Genomic_DNA"/>
</dbReference>
<comment type="caution">
    <text evidence="1">The sequence shown here is derived from an EMBL/GenBank/DDBJ whole genome shotgun (WGS) entry which is preliminary data.</text>
</comment>
<evidence type="ECO:0000313" key="1">
    <source>
        <dbReference type="EMBL" id="CAF1576286.1"/>
    </source>
</evidence>
<dbReference type="Proteomes" id="UP000682733">
    <property type="component" value="Unassembled WGS sequence"/>
</dbReference>
<evidence type="ECO:0000313" key="3">
    <source>
        <dbReference type="Proteomes" id="UP000677228"/>
    </source>
</evidence>
<protein>
    <submittedName>
        <fullName evidence="1">Uncharacterized protein</fullName>
    </submittedName>
</protein>
<feature type="non-terminal residue" evidence="1">
    <location>
        <position position="64"/>
    </location>
</feature>
<reference evidence="1" key="1">
    <citation type="submission" date="2021-02" db="EMBL/GenBank/DDBJ databases">
        <authorList>
            <person name="Nowell W R."/>
        </authorList>
    </citation>
    <scope>NUCLEOTIDE SEQUENCE</scope>
</reference>
<sequence length="64" mass="7219">MGRRATVNIPSLLNPQSQWVHDNLGKANLMNSYFASVCFMSSIDENRTFNYPLHTSTVSIENIS</sequence>
<gene>
    <name evidence="1" type="ORF">OVA965_LOCUS40680</name>
    <name evidence="2" type="ORF">TMI583_LOCUS42160</name>
</gene>
<name>A0A8S2FYU0_9BILA</name>
<evidence type="ECO:0000313" key="2">
    <source>
        <dbReference type="EMBL" id="CAF4373311.1"/>
    </source>
</evidence>
<dbReference type="EMBL" id="CAJOBA010067765">
    <property type="protein sequence ID" value="CAF4373311.1"/>
    <property type="molecule type" value="Genomic_DNA"/>
</dbReference>
<organism evidence="1 3">
    <name type="scientific">Didymodactylos carnosus</name>
    <dbReference type="NCBI Taxonomy" id="1234261"/>
    <lineage>
        <taxon>Eukaryota</taxon>
        <taxon>Metazoa</taxon>
        <taxon>Spiralia</taxon>
        <taxon>Gnathifera</taxon>
        <taxon>Rotifera</taxon>
        <taxon>Eurotatoria</taxon>
        <taxon>Bdelloidea</taxon>
        <taxon>Philodinida</taxon>
        <taxon>Philodinidae</taxon>
        <taxon>Didymodactylos</taxon>
    </lineage>
</organism>
<dbReference type="AlphaFoldDB" id="A0A8S2FYU0"/>
<accession>A0A8S2FYU0</accession>
<dbReference type="Proteomes" id="UP000677228">
    <property type="component" value="Unassembled WGS sequence"/>
</dbReference>